<dbReference type="GO" id="GO:0004553">
    <property type="term" value="F:hydrolase activity, hydrolyzing O-glycosyl compounds"/>
    <property type="evidence" value="ECO:0007669"/>
    <property type="project" value="TreeGrafter"/>
</dbReference>
<evidence type="ECO:0000259" key="6">
    <source>
        <dbReference type="Pfam" id="PF03636"/>
    </source>
</evidence>
<dbReference type="GO" id="GO:0030246">
    <property type="term" value="F:carbohydrate binding"/>
    <property type="evidence" value="ECO:0007669"/>
    <property type="project" value="InterPro"/>
</dbReference>
<sequence length="812" mass="93525">MAGPWKLTYNKFDPEQEALRESLCTLGNGYFGTRGASLESAASKVHYPGMYIAGVYNTLSTDIASRTIANEDFVNCPNWLMLNYRVGDGPWFDRLKVKILSWKIELNMRKGIQSRRMRWQDYEGRITLIESHRLVSMAHPHCGAVRCTITPENYSGKITVRSGIDGMIMNAGVERYRQLRSKHLEPCSMGSFGEDGIFLQMITSQSKIQITEALRTVVYSGAEQLFPEMQVITHGRQRIIHEFSVEVQKGLRYSVEKLVSVYTSRDQGVADNSHIAQETVSQIKNFDVLFRSHQAKWKALWKRFDIEVEGDKFVQLALRLHIFHLLQSSSTYNEDIDAGMPVRGLHGEAYRGHIFWDELFVFPFYNLHAPEITRALLMYRYRRLGAAKEIARQHGFKGAMYPWQSASTGEETSQEIHLNPLSGVWGPDYSLLQRHVSLAVAYNVWTYYYSSGDRDFLDRYGAEMMLEIAHFWSSLAKFNSNTRRFDIEGVMGPDEFHEKYPAANAGGVKNNAYTNVLAVWVLEKALYILDDLLTEEDRQAILFKVAIDEKEIGRWRSIIEKMAIPIDKNGFIEQFEGYKDLKELDWEDYRRRYDNIHRIDRILKAEGQSPDSFKVAKQADVVMLFYILNQDELKAIFKRLGYPFSKKMIKKNFDYYFKRTSHGSTLSQVVHGFVSDLVGDQQLAMKTFKESLRSDIYDTQGGTTQEGIHAGVMGSSLDLFLRSFAGLSILEDRICLNPKIPKEWGSIKFHVRYKNIWFYIEIFQDELSVLAKPMKDISIAAQSKIPIVIKEKTYQLTAGVPHKVSSKLWFSF</sequence>
<dbReference type="InterPro" id="IPR037018">
    <property type="entry name" value="GH65_N"/>
</dbReference>
<dbReference type="InterPro" id="IPR012341">
    <property type="entry name" value="6hp_glycosidase-like_sf"/>
</dbReference>
<feature type="domain" description="Glycoside hydrolase family 65 central catalytic" evidence="4">
    <location>
        <begin position="319"/>
        <end position="717"/>
    </location>
</feature>
<dbReference type="Pfam" id="PF03636">
    <property type="entry name" value="Glyco_hydro_65N"/>
    <property type="match status" value="1"/>
</dbReference>
<name>A0A3B0TNJ6_9ZZZZ</name>
<dbReference type="Gene3D" id="1.50.10.10">
    <property type="match status" value="1"/>
</dbReference>
<dbReference type="Pfam" id="PF03632">
    <property type="entry name" value="Glyco_hydro_65m"/>
    <property type="match status" value="1"/>
</dbReference>
<dbReference type="EMBL" id="UOEN01000302">
    <property type="protein sequence ID" value="VAW16072.1"/>
    <property type="molecule type" value="Genomic_DNA"/>
</dbReference>
<dbReference type="PIRSF" id="PIRSF036289">
    <property type="entry name" value="Glycosyl_hydrolase_malt_phosph"/>
    <property type="match status" value="1"/>
</dbReference>
<protein>
    <submittedName>
        <fullName evidence="7">Not trehalose-6-phosphate phosphatase</fullName>
    </submittedName>
</protein>
<dbReference type="InterPro" id="IPR005195">
    <property type="entry name" value="Glyco_hydro_65_M"/>
</dbReference>
<dbReference type="Pfam" id="PF03633">
    <property type="entry name" value="Glyco_hydro_65C"/>
    <property type="match status" value="1"/>
</dbReference>
<organism evidence="7">
    <name type="scientific">hydrothermal vent metagenome</name>
    <dbReference type="NCBI Taxonomy" id="652676"/>
    <lineage>
        <taxon>unclassified sequences</taxon>
        <taxon>metagenomes</taxon>
        <taxon>ecological metagenomes</taxon>
    </lineage>
</organism>
<keyword evidence="3" id="KW-0808">Transferase</keyword>
<dbReference type="InterPro" id="IPR005194">
    <property type="entry name" value="Glyco_hydro_65_C"/>
</dbReference>
<dbReference type="SUPFAM" id="SSF74650">
    <property type="entry name" value="Galactose mutarotase-like"/>
    <property type="match status" value="1"/>
</dbReference>
<dbReference type="Gene3D" id="2.70.98.40">
    <property type="entry name" value="Glycoside hydrolase, family 65, N-terminal domain"/>
    <property type="match status" value="1"/>
</dbReference>
<proteinExistence type="inferred from homology"/>
<keyword evidence="2" id="KW-0328">Glycosyltransferase</keyword>
<dbReference type="PANTHER" id="PTHR11051">
    <property type="entry name" value="GLYCOSYL HYDROLASE-RELATED"/>
    <property type="match status" value="1"/>
</dbReference>
<dbReference type="InterPro" id="IPR005196">
    <property type="entry name" value="Glyco_hydro_65_N"/>
</dbReference>
<dbReference type="GO" id="GO:0005975">
    <property type="term" value="P:carbohydrate metabolic process"/>
    <property type="evidence" value="ECO:0007669"/>
    <property type="project" value="InterPro"/>
</dbReference>
<reference evidence="7" key="1">
    <citation type="submission" date="2018-06" db="EMBL/GenBank/DDBJ databases">
        <authorList>
            <person name="Zhirakovskaya E."/>
        </authorList>
    </citation>
    <scope>NUCLEOTIDE SEQUENCE</scope>
</reference>
<dbReference type="GO" id="GO:0016757">
    <property type="term" value="F:glycosyltransferase activity"/>
    <property type="evidence" value="ECO:0007669"/>
    <property type="project" value="UniProtKB-KW"/>
</dbReference>
<dbReference type="SUPFAM" id="SSF48208">
    <property type="entry name" value="Six-hairpin glycosidases"/>
    <property type="match status" value="1"/>
</dbReference>
<dbReference type="InterPro" id="IPR011013">
    <property type="entry name" value="Gal_mutarotase_sf_dom"/>
</dbReference>
<gene>
    <name evidence="7" type="ORF">MNBD_BACTEROID05-380</name>
</gene>
<dbReference type="AlphaFoldDB" id="A0A3B0TNJ6"/>
<feature type="domain" description="Glycoside hydrolase family 65 N-terminal" evidence="6">
    <location>
        <begin position="8"/>
        <end position="265"/>
    </location>
</feature>
<evidence type="ECO:0000256" key="1">
    <source>
        <dbReference type="ARBA" id="ARBA00006768"/>
    </source>
</evidence>
<dbReference type="InterPro" id="IPR017045">
    <property type="entry name" value="Malt_Pase/Glycosyl_Hdrlase"/>
</dbReference>
<dbReference type="InterPro" id="IPR008928">
    <property type="entry name" value="6-hairpin_glycosidase_sf"/>
</dbReference>
<evidence type="ECO:0000256" key="2">
    <source>
        <dbReference type="ARBA" id="ARBA00022676"/>
    </source>
</evidence>
<evidence type="ECO:0000259" key="4">
    <source>
        <dbReference type="Pfam" id="PF03632"/>
    </source>
</evidence>
<feature type="domain" description="Glycoside hydrolase family 65 C-terminal" evidence="5">
    <location>
        <begin position="729"/>
        <end position="779"/>
    </location>
</feature>
<accession>A0A3B0TNJ6</accession>
<comment type="similarity">
    <text evidence="1">Belongs to the glycosyl hydrolase 65 family.</text>
</comment>
<dbReference type="PANTHER" id="PTHR11051:SF8">
    <property type="entry name" value="PROTEIN-GLUCOSYLGALACTOSYLHYDROXYLYSINE GLUCOSIDASE"/>
    <property type="match status" value="1"/>
</dbReference>
<evidence type="ECO:0000313" key="7">
    <source>
        <dbReference type="EMBL" id="VAW16072.1"/>
    </source>
</evidence>
<evidence type="ECO:0000256" key="3">
    <source>
        <dbReference type="ARBA" id="ARBA00022679"/>
    </source>
</evidence>
<dbReference type="FunFam" id="1.50.10.10:FF:000053">
    <property type="entry name" value="Putative glycosyl hydrolase"/>
    <property type="match status" value="1"/>
</dbReference>
<evidence type="ECO:0000259" key="5">
    <source>
        <dbReference type="Pfam" id="PF03633"/>
    </source>
</evidence>
<dbReference type="Gene3D" id="2.60.420.10">
    <property type="entry name" value="Maltose phosphorylase, domain 3"/>
    <property type="match status" value="1"/>
</dbReference>